<dbReference type="EMBL" id="QEXO01000004">
    <property type="protein sequence ID" value="PWE13047.1"/>
    <property type="molecule type" value="Genomic_DNA"/>
</dbReference>
<accession>A0A2U2BGE8</accession>
<organism evidence="1 2">
    <name type="scientific">Alcaligenes faecalis</name>
    <dbReference type="NCBI Taxonomy" id="511"/>
    <lineage>
        <taxon>Bacteria</taxon>
        <taxon>Pseudomonadati</taxon>
        <taxon>Pseudomonadota</taxon>
        <taxon>Betaproteobacteria</taxon>
        <taxon>Burkholderiales</taxon>
        <taxon>Alcaligenaceae</taxon>
        <taxon>Alcaligenes</taxon>
    </lineage>
</organism>
<sequence length="72" mass="7820">MKLNIDSHAVEVPCQACGKKLSQTIGRLKQDPDIKCSCGVTTKIDASGLRDGIAKAEKSLSDLQRNLSKMFK</sequence>
<proteinExistence type="predicted"/>
<evidence type="ECO:0000313" key="1">
    <source>
        <dbReference type="EMBL" id="PWE13047.1"/>
    </source>
</evidence>
<gene>
    <name evidence="1" type="ORF">DF183_14530</name>
</gene>
<dbReference type="AlphaFoldDB" id="A0A2U2BGE8"/>
<reference evidence="1 2" key="2">
    <citation type="submission" date="2018-05" db="EMBL/GenBank/DDBJ databases">
        <authorList>
            <person name="Lanie J.A."/>
            <person name="Ng W.-L."/>
            <person name="Kazmierczak K.M."/>
            <person name="Andrzejewski T.M."/>
            <person name="Davidsen T.M."/>
            <person name="Wayne K.J."/>
            <person name="Tettelin H."/>
            <person name="Glass J.I."/>
            <person name="Rusch D."/>
            <person name="Podicherti R."/>
            <person name="Tsui H.-C.T."/>
            <person name="Winkler M.E."/>
        </authorList>
    </citation>
    <scope>NUCLEOTIDE SEQUENCE [LARGE SCALE GENOMIC DNA]</scope>
    <source>
        <strain evidence="1 2">YBY</strain>
    </source>
</reference>
<comment type="caution">
    <text evidence="1">The sequence shown here is derived from an EMBL/GenBank/DDBJ whole genome shotgun (WGS) entry which is preliminary data.</text>
</comment>
<reference evidence="1 2" key="1">
    <citation type="submission" date="2018-05" db="EMBL/GenBank/DDBJ databases">
        <title>Genome Sequence of an Efficient Indole-Degrading Bacterium, Alcaligenes sp.YBY.</title>
        <authorList>
            <person name="Yang B."/>
        </authorList>
    </citation>
    <scope>NUCLEOTIDE SEQUENCE [LARGE SCALE GENOMIC DNA]</scope>
    <source>
        <strain evidence="1 2">YBY</strain>
    </source>
</reference>
<protein>
    <submittedName>
        <fullName evidence="1">Uncharacterized protein</fullName>
    </submittedName>
</protein>
<dbReference type="RefSeq" id="WP_109089421.1">
    <property type="nucleotide sequence ID" value="NZ_QEXO01000004.1"/>
</dbReference>
<dbReference type="Proteomes" id="UP000245216">
    <property type="component" value="Unassembled WGS sequence"/>
</dbReference>
<name>A0A2U2BGE8_ALCFA</name>
<evidence type="ECO:0000313" key="2">
    <source>
        <dbReference type="Proteomes" id="UP000245216"/>
    </source>
</evidence>